<dbReference type="Pfam" id="PF00005">
    <property type="entry name" value="ABC_tran"/>
    <property type="match status" value="1"/>
</dbReference>
<gene>
    <name evidence="6" type="ORF">CAL24_18690</name>
</gene>
<dbReference type="SUPFAM" id="SSF52540">
    <property type="entry name" value="P-loop containing nucleoside triphosphate hydrolases"/>
    <property type="match status" value="1"/>
</dbReference>
<evidence type="ECO:0000259" key="5">
    <source>
        <dbReference type="PROSITE" id="PS50893"/>
    </source>
</evidence>
<dbReference type="InterPro" id="IPR027417">
    <property type="entry name" value="P-loop_NTPase"/>
</dbReference>
<dbReference type="InterPro" id="IPR003439">
    <property type="entry name" value="ABC_transporter-like_ATP-bd"/>
</dbReference>
<evidence type="ECO:0000313" key="7">
    <source>
        <dbReference type="Proteomes" id="UP000215633"/>
    </source>
</evidence>
<dbReference type="Pfam" id="PF12399">
    <property type="entry name" value="BCA_ABC_TP_C"/>
    <property type="match status" value="1"/>
</dbReference>
<evidence type="ECO:0000313" key="6">
    <source>
        <dbReference type="EMBL" id="OZI73864.1"/>
    </source>
</evidence>
<dbReference type="GO" id="GO:0016887">
    <property type="term" value="F:ATP hydrolysis activity"/>
    <property type="evidence" value="ECO:0007669"/>
    <property type="project" value="InterPro"/>
</dbReference>
<dbReference type="PANTHER" id="PTHR45772:SF2">
    <property type="entry name" value="ABC TRANSPORTER ATP-BINDING PROTEIN"/>
    <property type="match status" value="1"/>
</dbReference>
<dbReference type="GO" id="GO:0005886">
    <property type="term" value="C:plasma membrane"/>
    <property type="evidence" value="ECO:0007669"/>
    <property type="project" value="TreeGrafter"/>
</dbReference>
<evidence type="ECO:0000256" key="2">
    <source>
        <dbReference type="ARBA" id="ARBA00022475"/>
    </source>
</evidence>
<evidence type="ECO:0000256" key="3">
    <source>
        <dbReference type="ARBA" id="ARBA00022741"/>
    </source>
</evidence>
<dbReference type="Gene3D" id="3.40.50.300">
    <property type="entry name" value="P-loop containing nucleotide triphosphate hydrolases"/>
    <property type="match status" value="1"/>
</dbReference>
<dbReference type="PANTHER" id="PTHR45772">
    <property type="entry name" value="CONSERVED COMPONENT OF ABC TRANSPORTER FOR NATURAL AMINO ACIDS-RELATED"/>
    <property type="match status" value="1"/>
</dbReference>
<dbReference type="GO" id="GO:0005524">
    <property type="term" value="F:ATP binding"/>
    <property type="evidence" value="ECO:0007669"/>
    <property type="project" value="UniProtKB-KW"/>
</dbReference>
<protein>
    <submittedName>
        <fullName evidence="6">ABC transporter ATP-binding protein</fullName>
    </submittedName>
</protein>
<evidence type="ECO:0000256" key="4">
    <source>
        <dbReference type="ARBA" id="ARBA00022840"/>
    </source>
</evidence>
<reference evidence="7" key="1">
    <citation type="submission" date="2017-05" db="EMBL/GenBank/DDBJ databases">
        <title>Complete and WGS of Bordetella genogroups.</title>
        <authorList>
            <person name="Spilker T."/>
            <person name="Lipuma J."/>
        </authorList>
    </citation>
    <scope>NUCLEOTIDE SEQUENCE [LARGE SCALE GENOMIC DNA]</scope>
    <source>
        <strain evidence="7">AU8256</strain>
    </source>
</reference>
<dbReference type="InterPro" id="IPR003593">
    <property type="entry name" value="AAA+_ATPase"/>
</dbReference>
<comment type="caution">
    <text evidence="6">The sequence shown here is derived from an EMBL/GenBank/DDBJ whole genome shotgun (WGS) entry which is preliminary data.</text>
</comment>
<dbReference type="Proteomes" id="UP000215633">
    <property type="component" value="Unassembled WGS sequence"/>
</dbReference>
<dbReference type="CDD" id="cd03219">
    <property type="entry name" value="ABC_Mj1267_LivG_branched"/>
    <property type="match status" value="1"/>
</dbReference>
<dbReference type="SMART" id="SM00382">
    <property type="entry name" value="AAA"/>
    <property type="match status" value="1"/>
</dbReference>
<dbReference type="InterPro" id="IPR051120">
    <property type="entry name" value="ABC_AA/LPS_Transport"/>
</dbReference>
<keyword evidence="2" id="KW-0472">Membrane</keyword>
<keyword evidence="4 6" id="KW-0067">ATP-binding</keyword>
<accession>A0A261VI87</accession>
<keyword evidence="1" id="KW-0813">Transport</keyword>
<name>A0A261VI87_9BORD</name>
<dbReference type="EMBL" id="NEVT01000007">
    <property type="protein sequence ID" value="OZI73864.1"/>
    <property type="molecule type" value="Genomic_DNA"/>
</dbReference>
<proteinExistence type="predicted"/>
<dbReference type="PROSITE" id="PS50893">
    <property type="entry name" value="ABC_TRANSPORTER_2"/>
    <property type="match status" value="1"/>
</dbReference>
<dbReference type="AlphaFoldDB" id="A0A261VI87"/>
<keyword evidence="7" id="KW-1185">Reference proteome</keyword>
<feature type="domain" description="ABC transporter" evidence="5">
    <location>
        <begin position="14"/>
        <end position="255"/>
    </location>
</feature>
<keyword evidence="3" id="KW-0547">Nucleotide-binding</keyword>
<organism evidence="6 7">
    <name type="scientific">Bordetella genomosp. 2</name>
    <dbReference type="NCBI Taxonomy" id="1983456"/>
    <lineage>
        <taxon>Bacteria</taxon>
        <taxon>Pseudomonadati</taxon>
        <taxon>Pseudomonadota</taxon>
        <taxon>Betaproteobacteria</taxon>
        <taxon>Burkholderiales</taxon>
        <taxon>Alcaligenaceae</taxon>
        <taxon>Bordetella</taxon>
    </lineage>
</organism>
<dbReference type="InterPro" id="IPR032823">
    <property type="entry name" value="BCA_ABC_TP_C"/>
</dbReference>
<sequence length="259" mass="27473">MTAAILPAPRARHLATQGLARSFGGLKATDGVSLEVRPGELHALIGPNGAGKTTLINLLSGELRADAGAVRLDGVDISAATVQQRVALGLLRSYQVTSVFDGYTVLENACLAALRKRRRRLSPWRPLAACQDVVDAARQALAACRLQDVADSEVGSLAYGQRRQLEIAMALAGEPGILLLDEPMAGMSAAESAAVIDLLRSLKGRYTIVLVEHDMNAVFALADRISVLVYGRLIATGDAEAIRNHPDVRRAYLGDDADA</sequence>
<keyword evidence="2" id="KW-1003">Cell membrane</keyword>
<evidence type="ECO:0000256" key="1">
    <source>
        <dbReference type="ARBA" id="ARBA00022448"/>
    </source>
</evidence>